<evidence type="ECO:0000256" key="6">
    <source>
        <dbReference type="ARBA" id="ARBA00023172"/>
    </source>
</evidence>
<dbReference type="Pfam" id="PF01385">
    <property type="entry name" value="OrfB_IS605"/>
    <property type="match status" value="1"/>
</dbReference>
<keyword evidence="2" id="KW-0815">Transposition</keyword>
<dbReference type="Pfam" id="PF07282">
    <property type="entry name" value="Cas12f1-like_TNB"/>
    <property type="match status" value="1"/>
</dbReference>
<evidence type="ECO:0000256" key="2">
    <source>
        <dbReference type="ARBA" id="ARBA00022578"/>
    </source>
</evidence>
<reference evidence="10" key="2">
    <citation type="journal article" date="2014" name="ISME J.">
        <title>Microbial stratification in low pH oxic and suboxic macroscopic growths along an acid mine drainage.</title>
        <authorList>
            <person name="Mendez-Garcia C."/>
            <person name="Mesa V."/>
            <person name="Sprenger R.R."/>
            <person name="Richter M."/>
            <person name="Diez M.S."/>
            <person name="Solano J."/>
            <person name="Bargiela R."/>
            <person name="Golyshina O.V."/>
            <person name="Manteca A."/>
            <person name="Ramos J.L."/>
            <person name="Gallego J.R."/>
            <person name="Llorente I."/>
            <person name="Martins Dos Santos V.A."/>
            <person name="Jensen O.N."/>
            <person name="Pelaez A.I."/>
            <person name="Sanchez J."/>
            <person name="Ferrer M."/>
        </authorList>
    </citation>
    <scope>NUCLEOTIDE SEQUENCE</scope>
</reference>
<dbReference type="Pfam" id="PF12323">
    <property type="entry name" value="HTH_OrfB_IS605"/>
    <property type="match status" value="1"/>
</dbReference>
<organism evidence="10">
    <name type="scientific">mine drainage metagenome</name>
    <dbReference type="NCBI Taxonomy" id="410659"/>
    <lineage>
        <taxon>unclassified sequences</taxon>
        <taxon>metagenomes</taxon>
        <taxon>ecological metagenomes</taxon>
    </lineage>
</organism>
<dbReference type="InterPro" id="IPR001959">
    <property type="entry name" value="Transposase"/>
</dbReference>
<sequence length="386" mass="43202">MLGRLFGASRFVWNWALARRSQAYQTDKIKLNWVSLSREFTALKAARETAWLGELPREPFNQVLRDQERAFGNFFAGRARYPRFRHRGSQARVRFTLDQRREQVARGGNTERWAYVQLPGLGRVKLRRTEALQGRLRSVTLSRDGAGRYFAAICADGVVLAEPPAARTHAVGIDVGLRTLGVMHDGEQARAIPAPKALSGKLARLRRYQRHQSRQLAAQMRAQGLDPAKPAPKGVRLGMSRRRRRTRARIARLHAGVADLRGDALQRASTGVVREAEVIALESLRVRAMARSMGRRGFRRAVADASLGALRRQIIYKGAWAGRQVVAVDPFYPSSKTCSNCAAVNTALKWEKHWVCLTCGAQHDRDVNAAKNLRAEGLRMLADLSP</sequence>
<accession>T0XT24</accession>
<comment type="similarity">
    <text evidence="1">In the C-terminal section; belongs to the transposase 35 family.</text>
</comment>
<dbReference type="InterPro" id="IPR021027">
    <property type="entry name" value="Transposase_put_HTH"/>
</dbReference>
<comment type="caution">
    <text evidence="10">The sequence shown here is derived from an EMBL/GenBank/DDBJ whole genome shotgun (WGS) entry which is preliminary data.</text>
</comment>
<evidence type="ECO:0000259" key="7">
    <source>
        <dbReference type="Pfam" id="PF01385"/>
    </source>
</evidence>
<name>T0XT24_9ZZZZ</name>
<dbReference type="PANTHER" id="PTHR36172">
    <property type="match status" value="1"/>
</dbReference>
<dbReference type="GO" id="GO:0003677">
    <property type="term" value="F:DNA binding"/>
    <property type="evidence" value="ECO:0007669"/>
    <property type="project" value="UniProtKB-KW"/>
</dbReference>
<dbReference type="GO" id="GO:0046872">
    <property type="term" value="F:metal ion binding"/>
    <property type="evidence" value="ECO:0007669"/>
    <property type="project" value="UniProtKB-KW"/>
</dbReference>
<evidence type="ECO:0000256" key="5">
    <source>
        <dbReference type="ARBA" id="ARBA00023125"/>
    </source>
</evidence>
<gene>
    <name evidence="10" type="ORF">B2A_15847</name>
</gene>
<evidence type="ECO:0000259" key="9">
    <source>
        <dbReference type="Pfam" id="PF12323"/>
    </source>
</evidence>
<evidence type="ECO:0000259" key="8">
    <source>
        <dbReference type="Pfam" id="PF07282"/>
    </source>
</evidence>
<keyword evidence="5" id="KW-0238">DNA-binding</keyword>
<keyword evidence="6" id="KW-0233">DNA recombination</keyword>
<evidence type="ECO:0000313" key="10">
    <source>
        <dbReference type="EMBL" id="EQD25976.1"/>
    </source>
</evidence>
<keyword evidence="3" id="KW-0479">Metal-binding</keyword>
<dbReference type="NCBIfam" id="NF040570">
    <property type="entry name" value="guided_TnpB"/>
    <property type="match status" value="1"/>
</dbReference>
<protein>
    <submittedName>
        <fullName evidence="10">Transposase, IS605 OrfB family</fullName>
    </submittedName>
</protein>
<evidence type="ECO:0000256" key="1">
    <source>
        <dbReference type="ARBA" id="ARBA00008761"/>
    </source>
</evidence>
<evidence type="ECO:0000256" key="3">
    <source>
        <dbReference type="ARBA" id="ARBA00022723"/>
    </source>
</evidence>
<feature type="domain" description="Transposase putative helix-turn-helix" evidence="9">
    <location>
        <begin position="2"/>
        <end position="27"/>
    </location>
</feature>
<dbReference type="GO" id="GO:0032196">
    <property type="term" value="P:transposition"/>
    <property type="evidence" value="ECO:0007669"/>
    <property type="project" value="UniProtKB-KW"/>
</dbReference>
<reference evidence="10" key="1">
    <citation type="submission" date="2013-08" db="EMBL/GenBank/DDBJ databases">
        <authorList>
            <person name="Mendez C."/>
            <person name="Richter M."/>
            <person name="Ferrer M."/>
            <person name="Sanchez J."/>
        </authorList>
    </citation>
    <scope>NUCLEOTIDE SEQUENCE</scope>
</reference>
<feature type="domain" description="Cas12f1-like TNB" evidence="8">
    <location>
        <begin position="309"/>
        <end position="373"/>
    </location>
</feature>
<feature type="non-terminal residue" evidence="10">
    <location>
        <position position="386"/>
    </location>
</feature>
<dbReference type="InterPro" id="IPR010095">
    <property type="entry name" value="Cas12f1-like_TNB"/>
</dbReference>
<proteinExistence type="inferred from homology"/>
<dbReference type="InterPro" id="IPR051491">
    <property type="entry name" value="Recombinase/Transposase-rel"/>
</dbReference>
<dbReference type="GO" id="GO:0006310">
    <property type="term" value="P:DNA recombination"/>
    <property type="evidence" value="ECO:0007669"/>
    <property type="project" value="UniProtKB-KW"/>
</dbReference>
<dbReference type="AlphaFoldDB" id="T0XT24"/>
<evidence type="ECO:0000256" key="4">
    <source>
        <dbReference type="ARBA" id="ARBA00022833"/>
    </source>
</evidence>
<dbReference type="PANTHER" id="PTHR36172:SF1">
    <property type="entry name" value="RESOLVASE-RELATED"/>
    <property type="match status" value="1"/>
</dbReference>
<dbReference type="EMBL" id="AUZZ01011518">
    <property type="protein sequence ID" value="EQD25976.1"/>
    <property type="molecule type" value="Genomic_DNA"/>
</dbReference>
<feature type="domain" description="Probable transposase IS891/IS1136/IS1341" evidence="7">
    <location>
        <begin position="162"/>
        <end position="292"/>
    </location>
</feature>
<dbReference type="NCBIfam" id="TIGR01766">
    <property type="entry name" value="IS200/IS605 family accessory protein TnpB-like domain"/>
    <property type="match status" value="1"/>
</dbReference>
<keyword evidence="4" id="KW-0862">Zinc</keyword>